<dbReference type="Proteomes" id="UP001224775">
    <property type="component" value="Unassembled WGS sequence"/>
</dbReference>
<evidence type="ECO:0000256" key="3">
    <source>
        <dbReference type="PROSITE-ProRule" id="PRU00221"/>
    </source>
</evidence>
<dbReference type="SMART" id="SM00320">
    <property type="entry name" value="WD40"/>
    <property type="match status" value="14"/>
</dbReference>
<feature type="repeat" description="WD" evidence="3">
    <location>
        <begin position="167"/>
        <end position="198"/>
    </location>
</feature>
<accession>A0AAD9DGX2</accession>
<name>A0AAD9DGX2_9STRA</name>
<protein>
    <submittedName>
        <fullName evidence="4">WD40 repeat domain-containing protein</fullName>
    </submittedName>
</protein>
<organism evidence="4 5">
    <name type="scientific">Skeletonema marinoi</name>
    <dbReference type="NCBI Taxonomy" id="267567"/>
    <lineage>
        <taxon>Eukaryota</taxon>
        <taxon>Sar</taxon>
        <taxon>Stramenopiles</taxon>
        <taxon>Ochrophyta</taxon>
        <taxon>Bacillariophyta</taxon>
        <taxon>Coscinodiscophyceae</taxon>
        <taxon>Thalassiosirophycidae</taxon>
        <taxon>Thalassiosirales</taxon>
        <taxon>Skeletonemataceae</taxon>
        <taxon>Skeletonema</taxon>
        <taxon>Skeletonema marinoi-dohrnii complex</taxon>
    </lineage>
</organism>
<dbReference type="SUPFAM" id="SSF50978">
    <property type="entry name" value="WD40 repeat-like"/>
    <property type="match status" value="2"/>
</dbReference>
<dbReference type="InterPro" id="IPR015943">
    <property type="entry name" value="WD40/YVTN_repeat-like_dom_sf"/>
</dbReference>
<keyword evidence="2" id="KW-0677">Repeat</keyword>
<dbReference type="PANTHER" id="PTHR19857:SF8">
    <property type="entry name" value="ANGIO-ASSOCIATED MIGRATORY CELL PROTEIN"/>
    <property type="match status" value="1"/>
</dbReference>
<keyword evidence="5" id="KW-1185">Reference proteome</keyword>
<gene>
    <name evidence="4" type="ORF">QTG54_002116</name>
</gene>
<evidence type="ECO:0000256" key="1">
    <source>
        <dbReference type="ARBA" id="ARBA00022574"/>
    </source>
</evidence>
<keyword evidence="1 3" id="KW-0853">WD repeat</keyword>
<dbReference type="Gene3D" id="2.130.10.10">
    <property type="entry name" value="YVTN repeat-like/Quinoprotein amine dehydrogenase"/>
    <property type="match status" value="2"/>
</dbReference>
<dbReference type="Pfam" id="PF00400">
    <property type="entry name" value="WD40"/>
    <property type="match status" value="6"/>
</dbReference>
<dbReference type="InterPro" id="IPR051179">
    <property type="entry name" value="WD_repeat_multifunction"/>
</dbReference>
<dbReference type="PANTHER" id="PTHR19857">
    <property type="entry name" value="MITOCHONDRIAL DIVISION PROTEIN 1-RELATED"/>
    <property type="match status" value="1"/>
</dbReference>
<dbReference type="AlphaFoldDB" id="A0AAD9DGX2"/>
<reference evidence="4" key="1">
    <citation type="submission" date="2023-06" db="EMBL/GenBank/DDBJ databases">
        <title>Survivors Of The Sea: Transcriptome response of Skeletonema marinoi to long-term dormancy.</title>
        <authorList>
            <person name="Pinder M.I.M."/>
            <person name="Kourtchenko O."/>
            <person name="Robertson E.K."/>
            <person name="Larsson T."/>
            <person name="Maumus F."/>
            <person name="Osuna-Cruz C.M."/>
            <person name="Vancaester E."/>
            <person name="Stenow R."/>
            <person name="Vandepoele K."/>
            <person name="Ploug H."/>
            <person name="Bruchert V."/>
            <person name="Godhe A."/>
            <person name="Topel M."/>
        </authorList>
    </citation>
    <scope>NUCLEOTIDE SEQUENCE</scope>
    <source>
        <strain evidence="4">R05AC</strain>
    </source>
</reference>
<dbReference type="PROSITE" id="PS50294">
    <property type="entry name" value="WD_REPEATS_REGION"/>
    <property type="match status" value="2"/>
</dbReference>
<dbReference type="CDD" id="cd00200">
    <property type="entry name" value="WD40"/>
    <property type="match status" value="1"/>
</dbReference>
<feature type="repeat" description="WD" evidence="3">
    <location>
        <begin position="524"/>
        <end position="555"/>
    </location>
</feature>
<dbReference type="SMART" id="SM00564">
    <property type="entry name" value="PQQ"/>
    <property type="match status" value="2"/>
</dbReference>
<dbReference type="EMBL" id="JATAAI010000003">
    <property type="protein sequence ID" value="KAK1746772.1"/>
    <property type="molecule type" value="Genomic_DNA"/>
</dbReference>
<proteinExistence type="predicted"/>
<evidence type="ECO:0000313" key="5">
    <source>
        <dbReference type="Proteomes" id="UP001224775"/>
    </source>
</evidence>
<dbReference type="InterPro" id="IPR036322">
    <property type="entry name" value="WD40_repeat_dom_sf"/>
</dbReference>
<comment type="caution">
    <text evidence="4">The sequence shown here is derived from an EMBL/GenBank/DDBJ whole genome shotgun (WGS) entry which is preliminary data.</text>
</comment>
<evidence type="ECO:0000313" key="4">
    <source>
        <dbReference type="EMBL" id="KAK1746772.1"/>
    </source>
</evidence>
<evidence type="ECO:0000256" key="2">
    <source>
        <dbReference type="ARBA" id="ARBA00022737"/>
    </source>
</evidence>
<dbReference type="PROSITE" id="PS50082">
    <property type="entry name" value="WD_REPEATS_2"/>
    <property type="match status" value="2"/>
</dbReference>
<dbReference type="InterPro" id="IPR018391">
    <property type="entry name" value="PQQ_b-propeller_rpt"/>
</dbReference>
<sequence>MADALPPTNNNNGDEEATFTSHTDAIYAITSHYDAQSNTLYIVSGGGDDRAYLHLMTTSNNQAQTKTIPLAHPHTDSISCVALNTPYITNDVSGTTQANQIAVGSYDGSIVLYSTTDGTLLHVFEGPTDVEWARFHPKGGTVLLVGSIADGTIWMYHTPSKQCLQVFVGHEGGVTDGVFTMDGKSIVSCGQDGTVRVWAPKKGVCKHVFRLMDVKGSGGGEEEGGGGGGGGGLTCLAVGGGQDGQLAICGVGFCPGNIPGTAHWCATGGVDGVLKVWNMNVGGVGGAQLRQKCTRGADVKAGITRLRWHNSLPLVIASYTDGVVCIWDARVGTVVGTFTGHEDMINDMDVSFVDGSNAAVIVTGSDDKSVKIKATFTSHTDAIYAITSHYDAQSNTLYIVSGGGDDRAYLHLMTTSNNQAQTKTVPLAHPHTDSISCVALNTPYITNDVSGTTQANQIAVGSYDGSIVLYSTTDGTLLHVFEGPTDVEWARFHPKGGTVLLVGSIADGTIWMYHTPSKQCLQVFVGHEGGVTDGVFTMDGKAIVSCGQDGTVRVWAPKKGVCKHVFRLMDVNGSGGEEEGGGGGLTCLAVGGGQDGQLAICGVGFCPGNIPGTAHWCATGGVDGVLKVWNMNVGGVGGAQLRQKCTRGADVKAGITRLRWHNSLPLVIASYTDGVVCIWDARVGTVVGTFTGHEDMINDMDVSFVDGSNAAVIVTGSDDKSVKMFEFHP</sequence>
<dbReference type="InterPro" id="IPR001680">
    <property type="entry name" value="WD40_rpt"/>
</dbReference>